<evidence type="ECO:0000313" key="3">
    <source>
        <dbReference type="Proteomes" id="UP000694420"/>
    </source>
</evidence>
<dbReference type="Gene3D" id="3.30.70.270">
    <property type="match status" value="1"/>
</dbReference>
<evidence type="ECO:0000259" key="1">
    <source>
        <dbReference type="Pfam" id="PF17919"/>
    </source>
</evidence>
<dbReference type="InterPro" id="IPR043502">
    <property type="entry name" value="DNA/RNA_pol_sf"/>
</dbReference>
<dbReference type="Pfam" id="PF17919">
    <property type="entry name" value="RT_RNaseH_2"/>
    <property type="match status" value="1"/>
</dbReference>
<reference evidence="2" key="2">
    <citation type="submission" date="2025-09" db="UniProtKB">
        <authorList>
            <consortium name="Ensembl"/>
        </authorList>
    </citation>
    <scope>IDENTIFICATION</scope>
</reference>
<dbReference type="Proteomes" id="UP000694420">
    <property type="component" value="Unplaced"/>
</dbReference>
<evidence type="ECO:0000313" key="2">
    <source>
        <dbReference type="Ensembl" id="ENSNPEP00000000814.1"/>
    </source>
</evidence>
<dbReference type="PANTHER" id="PTHR33064:SF38">
    <property type="entry name" value="LRRGT00076-LIKE"/>
    <property type="match status" value="1"/>
</dbReference>
<dbReference type="InterPro" id="IPR041577">
    <property type="entry name" value="RT_RNaseH_2"/>
</dbReference>
<name>A0A8C6YIW6_NOTPE</name>
<keyword evidence="3" id="KW-1185">Reference proteome</keyword>
<protein>
    <recommendedName>
        <fullName evidence="1">Reverse transcriptase/retrotransposon-derived protein RNase H-like domain-containing protein</fullName>
    </recommendedName>
</protein>
<reference evidence="2" key="1">
    <citation type="submission" date="2025-08" db="UniProtKB">
        <authorList>
            <consortium name="Ensembl"/>
        </authorList>
    </citation>
    <scope>IDENTIFICATION</scope>
</reference>
<proteinExistence type="predicted"/>
<dbReference type="Ensembl" id="ENSNPET00000000828.1">
    <property type="protein sequence ID" value="ENSNPEP00000000814.1"/>
    <property type="gene ID" value="ENSNPEG00000000649.1"/>
</dbReference>
<sequence>MRPFISHNLDALEVKETQALLEWIWTREKKEAFEALKQALLEASALALPDLSKEFHLFIDEKKGTAKGVLTQNKGAWKRVVGYLSKKLDPVVVGWPPCLRIIAAAALMTKDVDKLTFGQQL</sequence>
<dbReference type="AlphaFoldDB" id="A0A8C6YIW6"/>
<organism evidence="2 3">
    <name type="scientific">Nothoprocta perdicaria</name>
    <name type="common">Chilean tinamou</name>
    <name type="synonym">Crypturus perdicarius</name>
    <dbReference type="NCBI Taxonomy" id="30464"/>
    <lineage>
        <taxon>Eukaryota</taxon>
        <taxon>Metazoa</taxon>
        <taxon>Chordata</taxon>
        <taxon>Craniata</taxon>
        <taxon>Vertebrata</taxon>
        <taxon>Euteleostomi</taxon>
        <taxon>Archelosauria</taxon>
        <taxon>Archosauria</taxon>
        <taxon>Dinosauria</taxon>
        <taxon>Saurischia</taxon>
        <taxon>Theropoda</taxon>
        <taxon>Coelurosauria</taxon>
        <taxon>Aves</taxon>
        <taxon>Palaeognathae</taxon>
        <taxon>Tinamiformes</taxon>
        <taxon>Tinamidae</taxon>
        <taxon>Nothoprocta</taxon>
    </lineage>
</organism>
<feature type="domain" description="Reverse transcriptase/retrotransposon-derived protein RNase H-like" evidence="1">
    <location>
        <begin position="25"/>
        <end position="120"/>
    </location>
</feature>
<dbReference type="InterPro" id="IPR043128">
    <property type="entry name" value="Rev_trsase/Diguanyl_cyclase"/>
</dbReference>
<accession>A0A8C6YIW6</accession>
<dbReference type="SUPFAM" id="SSF56672">
    <property type="entry name" value="DNA/RNA polymerases"/>
    <property type="match status" value="1"/>
</dbReference>
<dbReference type="PANTHER" id="PTHR33064">
    <property type="entry name" value="POL PROTEIN"/>
    <property type="match status" value="1"/>
</dbReference>
<dbReference type="InterPro" id="IPR051320">
    <property type="entry name" value="Viral_Replic_Matur_Polypro"/>
</dbReference>
<dbReference type="Gene3D" id="3.10.20.370">
    <property type="match status" value="1"/>
</dbReference>